<gene>
    <name evidence="7" type="ORF">SAMN06265350_102206</name>
</gene>
<dbReference type="PANTHER" id="PTHR42852:SF6">
    <property type="entry name" value="THIOL:DISULFIDE INTERCHANGE PROTEIN DSBE"/>
    <property type="match status" value="1"/>
</dbReference>
<evidence type="ECO:0000256" key="4">
    <source>
        <dbReference type="ARBA" id="ARBA00023284"/>
    </source>
</evidence>
<dbReference type="InterPro" id="IPR000866">
    <property type="entry name" value="AhpC/TSA"/>
</dbReference>
<sequence>MLKSTALVIALLLCIACSQSKQAKSVKAETDTMKVVSTVDTVKLPIGHEEGYRAPEISLQDVNGKMLSLSSLRGKYVLIDFWASWCAPCRNEMPSVVKLYADYKDQNFEIFGVSLDTKKENWVKAIMDDHITWLQVSELKSWQSQAVRDYGIDAIPATCIIDPKGMIIAKNLHGDELKQFMKKLFNK</sequence>
<evidence type="ECO:0000256" key="3">
    <source>
        <dbReference type="ARBA" id="ARBA00023157"/>
    </source>
</evidence>
<name>A0A521BHE8_9SPHI</name>
<feature type="domain" description="Thioredoxin" evidence="6">
    <location>
        <begin position="48"/>
        <end position="187"/>
    </location>
</feature>
<dbReference type="CDD" id="cd02966">
    <property type="entry name" value="TlpA_like_family"/>
    <property type="match status" value="1"/>
</dbReference>
<evidence type="ECO:0000313" key="8">
    <source>
        <dbReference type="Proteomes" id="UP000315971"/>
    </source>
</evidence>
<keyword evidence="8" id="KW-1185">Reference proteome</keyword>
<keyword evidence="3" id="KW-1015">Disulfide bond</keyword>
<organism evidence="7 8">
    <name type="scientific">Solitalea koreensis</name>
    <dbReference type="NCBI Taxonomy" id="543615"/>
    <lineage>
        <taxon>Bacteria</taxon>
        <taxon>Pseudomonadati</taxon>
        <taxon>Bacteroidota</taxon>
        <taxon>Sphingobacteriia</taxon>
        <taxon>Sphingobacteriales</taxon>
        <taxon>Sphingobacteriaceae</taxon>
        <taxon>Solitalea</taxon>
    </lineage>
</organism>
<protein>
    <submittedName>
        <fullName evidence="7">Peroxiredoxin</fullName>
    </submittedName>
</protein>
<dbReference type="InterPro" id="IPR050553">
    <property type="entry name" value="Thioredoxin_ResA/DsbE_sf"/>
</dbReference>
<dbReference type="InterPro" id="IPR036249">
    <property type="entry name" value="Thioredoxin-like_sf"/>
</dbReference>
<dbReference type="Gene3D" id="3.40.30.10">
    <property type="entry name" value="Glutaredoxin"/>
    <property type="match status" value="1"/>
</dbReference>
<dbReference type="GO" id="GO:0030313">
    <property type="term" value="C:cell envelope"/>
    <property type="evidence" value="ECO:0007669"/>
    <property type="project" value="UniProtKB-SubCell"/>
</dbReference>
<feature type="chain" id="PRO_5022059327" evidence="5">
    <location>
        <begin position="24"/>
        <end position="187"/>
    </location>
</feature>
<dbReference type="AlphaFoldDB" id="A0A521BHE8"/>
<dbReference type="PANTHER" id="PTHR42852">
    <property type="entry name" value="THIOL:DISULFIDE INTERCHANGE PROTEIN DSBE"/>
    <property type="match status" value="1"/>
</dbReference>
<dbReference type="Proteomes" id="UP000315971">
    <property type="component" value="Unassembled WGS sequence"/>
</dbReference>
<accession>A0A521BHE8</accession>
<dbReference type="PROSITE" id="PS51352">
    <property type="entry name" value="THIOREDOXIN_2"/>
    <property type="match status" value="1"/>
</dbReference>
<comment type="subcellular location">
    <subcellularLocation>
        <location evidence="1">Cell envelope</location>
    </subcellularLocation>
</comment>
<proteinExistence type="predicted"/>
<dbReference type="PROSITE" id="PS00194">
    <property type="entry name" value="THIOREDOXIN_1"/>
    <property type="match status" value="1"/>
</dbReference>
<keyword evidence="5" id="KW-0732">Signal</keyword>
<evidence type="ECO:0000313" key="7">
    <source>
        <dbReference type="EMBL" id="SMO46503.1"/>
    </source>
</evidence>
<dbReference type="GO" id="GO:0016491">
    <property type="term" value="F:oxidoreductase activity"/>
    <property type="evidence" value="ECO:0007669"/>
    <property type="project" value="InterPro"/>
</dbReference>
<reference evidence="7 8" key="1">
    <citation type="submission" date="2017-05" db="EMBL/GenBank/DDBJ databases">
        <authorList>
            <person name="Varghese N."/>
            <person name="Submissions S."/>
        </authorList>
    </citation>
    <scope>NUCLEOTIDE SEQUENCE [LARGE SCALE GENOMIC DNA]</scope>
    <source>
        <strain evidence="7 8">DSM 21342</strain>
    </source>
</reference>
<dbReference type="GO" id="GO:0016209">
    <property type="term" value="F:antioxidant activity"/>
    <property type="evidence" value="ECO:0007669"/>
    <property type="project" value="InterPro"/>
</dbReference>
<evidence type="ECO:0000256" key="2">
    <source>
        <dbReference type="ARBA" id="ARBA00022748"/>
    </source>
</evidence>
<evidence type="ECO:0000256" key="1">
    <source>
        <dbReference type="ARBA" id="ARBA00004196"/>
    </source>
</evidence>
<dbReference type="EMBL" id="FXSZ01000002">
    <property type="protein sequence ID" value="SMO46503.1"/>
    <property type="molecule type" value="Genomic_DNA"/>
</dbReference>
<feature type="signal peptide" evidence="5">
    <location>
        <begin position="1"/>
        <end position="23"/>
    </location>
</feature>
<dbReference type="InterPro" id="IPR017937">
    <property type="entry name" value="Thioredoxin_CS"/>
</dbReference>
<keyword evidence="2" id="KW-0201">Cytochrome c-type biogenesis</keyword>
<evidence type="ECO:0000259" key="6">
    <source>
        <dbReference type="PROSITE" id="PS51352"/>
    </source>
</evidence>
<evidence type="ECO:0000256" key="5">
    <source>
        <dbReference type="SAM" id="SignalP"/>
    </source>
</evidence>
<dbReference type="OrthoDB" id="750178at2"/>
<keyword evidence="4" id="KW-0676">Redox-active center</keyword>
<dbReference type="Pfam" id="PF00578">
    <property type="entry name" value="AhpC-TSA"/>
    <property type="match status" value="1"/>
</dbReference>
<dbReference type="GO" id="GO:0017004">
    <property type="term" value="P:cytochrome complex assembly"/>
    <property type="evidence" value="ECO:0007669"/>
    <property type="project" value="UniProtKB-KW"/>
</dbReference>
<dbReference type="InterPro" id="IPR013766">
    <property type="entry name" value="Thioredoxin_domain"/>
</dbReference>
<dbReference type="SUPFAM" id="SSF52833">
    <property type="entry name" value="Thioredoxin-like"/>
    <property type="match status" value="1"/>
</dbReference>